<dbReference type="Proteomes" id="UP000564806">
    <property type="component" value="Unassembled WGS sequence"/>
</dbReference>
<evidence type="ECO:0000256" key="3">
    <source>
        <dbReference type="ARBA" id="ARBA00022448"/>
    </source>
</evidence>
<proteinExistence type="inferred from homology"/>
<sequence>MSNSKSELFIPSDERTGSPKELFFIWFAGNIGILGVVYGALIVSYHLSFIQSVLAAAAGALSFALVGYLSLSGLKSGGTTFVLSRAVFGVKGNYIPNLLGWLSLIGWLAVNVITGTLTLMSLFGLFGIGQSAVLTVISLALFVVLILTSNLFGQNVLVKVQTFFTYVFGALTFLILVILIPQTDWTALFKMSNGNWLNGFLPALSIIIAGTGISWSIASADYSAYQNPANSGKKVFAGVTIGAFIPLFFIMGVGILLSTSVPDLVSASNPIQAIGNALPKWMTVVYFITALGGLIPQCIISLKSARVNMETLNIKVSDKTAIAIHALIMILIPVYVLFISEDFLMNFQLFLGILGIGLAAWAATFMFDYVLLRSKTGYDAGLLDNATGRAFNYNGVISWIIGVVTGFLFTNSPFFSGPFATGIFKDSSLGVLLAFAASAVTTIILSQVNRKSMQGGVSHE</sequence>
<feature type="transmembrane region" description="Helical" evidence="8">
    <location>
        <begin position="321"/>
        <end position="338"/>
    </location>
</feature>
<comment type="subcellular location">
    <subcellularLocation>
        <location evidence="1">Membrane</location>
        <topology evidence="1">Multi-pass membrane protein</topology>
    </subcellularLocation>
</comment>
<feature type="transmembrane region" description="Helical" evidence="8">
    <location>
        <begin position="49"/>
        <end position="71"/>
    </location>
</feature>
<evidence type="ECO:0000256" key="1">
    <source>
        <dbReference type="ARBA" id="ARBA00004141"/>
    </source>
</evidence>
<dbReference type="EMBL" id="JABWCS010000212">
    <property type="protein sequence ID" value="NUU62010.1"/>
    <property type="molecule type" value="Genomic_DNA"/>
</dbReference>
<feature type="transmembrane region" description="Helical" evidence="8">
    <location>
        <begin position="235"/>
        <end position="261"/>
    </location>
</feature>
<keyword evidence="10" id="KW-1185">Reference proteome</keyword>
<dbReference type="PANTHER" id="PTHR31806:SF1">
    <property type="entry name" value="PURINE-CYTOSINE PERMEASE FCY2-RELATED"/>
    <property type="match status" value="1"/>
</dbReference>
<keyword evidence="5 8" id="KW-1133">Transmembrane helix</keyword>
<comment type="similarity">
    <text evidence="2 7">Belongs to the purine-cytosine permease (2.A.39) family.</text>
</comment>
<feature type="transmembrane region" description="Helical" evidence="8">
    <location>
        <begin position="391"/>
        <end position="409"/>
    </location>
</feature>
<feature type="transmembrane region" description="Helical" evidence="8">
    <location>
        <begin position="429"/>
        <end position="448"/>
    </location>
</feature>
<evidence type="ECO:0000256" key="8">
    <source>
        <dbReference type="SAM" id="Phobius"/>
    </source>
</evidence>
<dbReference type="InterPro" id="IPR026030">
    <property type="entry name" value="Pur-cyt_permease_Fcy2/21/22"/>
</dbReference>
<organism evidence="9 10">
    <name type="scientific">Paenibacillus agri</name>
    <dbReference type="NCBI Taxonomy" id="2744309"/>
    <lineage>
        <taxon>Bacteria</taxon>
        <taxon>Bacillati</taxon>
        <taxon>Bacillota</taxon>
        <taxon>Bacilli</taxon>
        <taxon>Bacillales</taxon>
        <taxon>Paenibacillaceae</taxon>
        <taxon>Paenibacillus</taxon>
    </lineage>
</organism>
<feature type="transmembrane region" description="Helical" evidence="8">
    <location>
        <begin position="21"/>
        <end position="43"/>
    </location>
</feature>
<evidence type="ECO:0000256" key="5">
    <source>
        <dbReference type="ARBA" id="ARBA00022989"/>
    </source>
</evidence>
<comment type="caution">
    <text evidence="9">The sequence shown here is derived from an EMBL/GenBank/DDBJ whole genome shotgun (WGS) entry which is preliminary data.</text>
</comment>
<name>A0A850EQH9_9BACL</name>
<feature type="transmembrane region" description="Helical" evidence="8">
    <location>
        <begin position="200"/>
        <end position="223"/>
    </location>
</feature>
<feature type="transmembrane region" description="Helical" evidence="8">
    <location>
        <begin position="98"/>
        <end position="126"/>
    </location>
</feature>
<evidence type="ECO:0000256" key="6">
    <source>
        <dbReference type="ARBA" id="ARBA00023136"/>
    </source>
</evidence>
<keyword evidence="4 8" id="KW-0812">Transmembrane</keyword>
<protein>
    <submittedName>
        <fullName evidence="9">Cytosine permease</fullName>
    </submittedName>
</protein>
<keyword evidence="6 7" id="KW-0472">Membrane</keyword>
<dbReference type="AlphaFoldDB" id="A0A850EQH9"/>
<evidence type="ECO:0000256" key="7">
    <source>
        <dbReference type="PIRNR" id="PIRNR002744"/>
    </source>
</evidence>
<evidence type="ECO:0000313" key="9">
    <source>
        <dbReference type="EMBL" id="NUU62010.1"/>
    </source>
</evidence>
<feature type="transmembrane region" description="Helical" evidence="8">
    <location>
        <begin position="350"/>
        <end position="371"/>
    </location>
</feature>
<evidence type="ECO:0000313" key="10">
    <source>
        <dbReference type="Proteomes" id="UP000564806"/>
    </source>
</evidence>
<dbReference type="PIRSF" id="PIRSF002744">
    <property type="entry name" value="Pur-cyt_permease"/>
    <property type="match status" value="1"/>
</dbReference>
<dbReference type="InterPro" id="IPR001248">
    <property type="entry name" value="Pur-cyt_permease"/>
</dbReference>
<dbReference type="RefSeq" id="WP_175372508.1">
    <property type="nucleotide sequence ID" value="NZ_JABWCS010000212.1"/>
</dbReference>
<reference evidence="9" key="1">
    <citation type="submission" date="2020-06" db="EMBL/GenBank/DDBJ databases">
        <title>Paenibacillus sp. nov., isolated from soil.</title>
        <authorList>
            <person name="Seo Y.L."/>
        </authorList>
    </citation>
    <scope>NUCLEOTIDE SEQUENCE [LARGE SCALE GENOMIC DNA]</scope>
    <source>
        <strain evidence="9">JW14</strain>
    </source>
</reference>
<feature type="transmembrane region" description="Helical" evidence="8">
    <location>
        <begin position="281"/>
        <end position="300"/>
    </location>
</feature>
<dbReference type="GO" id="GO:0005886">
    <property type="term" value="C:plasma membrane"/>
    <property type="evidence" value="ECO:0007669"/>
    <property type="project" value="TreeGrafter"/>
</dbReference>
<keyword evidence="3 7" id="KW-0813">Transport</keyword>
<dbReference type="PANTHER" id="PTHR31806">
    <property type="entry name" value="PURINE-CYTOSINE PERMEASE FCY2-RELATED"/>
    <property type="match status" value="1"/>
</dbReference>
<evidence type="ECO:0000256" key="2">
    <source>
        <dbReference type="ARBA" id="ARBA00008974"/>
    </source>
</evidence>
<feature type="transmembrane region" description="Helical" evidence="8">
    <location>
        <begin position="163"/>
        <end position="180"/>
    </location>
</feature>
<gene>
    <name evidence="9" type="ORF">HPT30_16830</name>
</gene>
<feature type="transmembrane region" description="Helical" evidence="8">
    <location>
        <begin position="132"/>
        <end position="151"/>
    </location>
</feature>
<dbReference type="Gene3D" id="1.10.4160.10">
    <property type="entry name" value="Hydantoin permease"/>
    <property type="match status" value="1"/>
</dbReference>
<evidence type="ECO:0000256" key="4">
    <source>
        <dbReference type="ARBA" id="ARBA00022692"/>
    </source>
</evidence>
<accession>A0A850EQH9</accession>
<dbReference type="GO" id="GO:0022857">
    <property type="term" value="F:transmembrane transporter activity"/>
    <property type="evidence" value="ECO:0007669"/>
    <property type="project" value="InterPro"/>
</dbReference>
<dbReference type="Pfam" id="PF02133">
    <property type="entry name" value="Transp_cyt_pur"/>
    <property type="match status" value="1"/>
</dbReference>